<protein>
    <submittedName>
        <fullName evidence="1">Uncharacterized protein</fullName>
    </submittedName>
</protein>
<proteinExistence type="predicted"/>
<dbReference type="AlphaFoldDB" id="A0A1X0JMK1"/>
<evidence type="ECO:0000313" key="1">
    <source>
        <dbReference type="EMBL" id="ORB64011.1"/>
    </source>
</evidence>
<gene>
    <name evidence="1" type="ORF">BST47_18540</name>
</gene>
<organism evidence="1 2">
    <name type="scientific">Mycolicibacterium tusciae</name>
    <dbReference type="NCBI Taxonomy" id="75922"/>
    <lineage>
        <taxon>Bacteria</taxon>
        <taxon>Bacillati</taxon>
        <taxon>Actinomycetota</taxon>
        <taxon>Actinomycetes</taxon>
        <taxon>Mycobacteriales</taxon>
        <taxon>Mycobacteriaceae</taxon>
        <taxon>Mycolicibacterium</taxon>
    </lineage>
</organism>
<evidence type="ECO:0000313" key="2">
    <source>
        <dbReference type="Proteomes" id="UP000192411"/>
    </source>
</evidence>
<dbReference type="Proteomes" id="UP000192411">
    <property type="component" value="Unassembled WGS sequence"/>
</dbReference>
<name>A0A1X0JMK1_9MYCO</name>
<dbReference type="EMBL" id="MVIM01000009">
    <property type="protein sequence ID" value="ORB64011.1"/>
    <property type="molecule type" value="Genomic_DNA"/>
</dbReference>
<accession>A0A1X0JMK1</accession>
<keyword evidence="2" id="KW-1185">Reference proteome</keyword>
<reference evidence="1 2" key="1">
    <citation type="submission" date="2017-02" db="EMBL/GenBank/DDBJ databases">
        <title>The new phylogeny of genus Mycobacterium.</title>
        <authorList>
            <person name="Tortoli E."/>
            <person name="Trovato A."/>
            <person name="Cirillo D.M."/>
        </authorList>
    </citation>
    <scope>NUCLEOTIDE SEQUENCE [LARGE SCALE GENOMIC DNA]</scope>
    <source>
        <strain evidence="1 2">DSM 44338</strain>
    </source>
</reference>
<comment type="caution">
    <text evidence="1">The sequence shown here is derived from an EMBL/GenBank/DDBJ whole genome shotgun (WGS) entry which is preliminary data.</text>
</comment>
<sequence>MELFTQLRQEYRSVCNAITVLKADIAAGNGPSMRAADQDLARMRQQIDADRPYGHAVATVMAQWSDADAAYNDSMLLLEHARTRLLALTSTPGADEIDIASAQQELAFYTELLPDQPPSAQYQQALAQAQAARSAAAGGPIVAEHDIIAARDVAEAADRATLHELCTHRQALHDRLQRAESDIAAAFDTAHTRATQTLEQLLDTAYCEVNLLRSARHLDTKAAPLRMPESALSQHDPAIATRLNALAAQPYRLGFVHADSTDPDTAAALRTLRAAANDSNRKLLWISASDNAAAIAQDSGVADTYTTIGDDLADKLWSPGPDAIVIIDNPATIDPEQLAITTNYITTNGARAIILNPADEHIGPATSALRLLATTIPWATTLTATKTAVQDRPDTPTPAIAMADRLGRSQLDQRWRDLLTHYDTTTRAIRSAHRLHLTLTWHDHSHNRTQSEHSLDTGIDD</sequence>